<keyword evidence="2" id="KW-0812">Transmembrane</keyword>
<evidence type="ECO:0000256" key="2">
    <source>
        <dbReference type="SAM" id="Phobius"/>
    </source>
</evidence>
<keyword evidence="4" id="KW-1185">Reference proteome</keyword>
<evidence type="ECO:0000313" key="4">
    <source>
        <dbReference type="Proteomes" id="UP000546257"/>
    </source>
</evidence>
<name>A0A7J9SI42_9EURY</name>
<protein>
    <submittedName>
        <fullName evidence="3">Uncharacterized protein</fullName>
    </submittedName>
</protein>
<sequence length="192" mass="19765">MTTDAPRRTGSRGGRSASGPRADRAVSITVNYVIVLGLTAVLVSGLLVGAAGYVQDQRTNVVREELTVVAEQLAAGIGDADRLARADAQSRSVRVGVTLPPRVAGESYRIEVTQLATPAGQPTRHELTLRSANTDVSVTLTVSTLVDIDEGSVDGGWVIVRLDPAGPSLVLSDGGPSGSLSLAAPTRGGTRI</sequence>
<gene>
    <name evidence="3" type="ORF">H5V44_08815</name>
</gene>
<reference evidence="3 4" key="1">
    <citation type="submission" date="2020-08" db="EMBL/GenBank/DDBJ databases">
        <authorList>
            <person name="Seo M.-J."/>
        </authorList>
    </citation>
    <scope>NUCLEOTIDE SEQUENCE [LARGE SCALE GENOMIC DNA]</scope>
    <source>
        <strain evidence="3 4">MBLA0160</strain>
    </source>
</reference>
<accession>A0A7J9SI42</accession>
<organism evidence="3 4">
    <name type="scientific">Halobellus ruber</name>
    <dbReference type="NCBI Taxonomy" id="2761102"/>
    <lineage>
        <taxon>Archaea</taxon>
        <taxon>Methanobacteriati</taxon>
        <taxon>Methanobacteriota</taxon>
        <taxon>Stenosarchaea group</taxon>
        <taxon>Halobacteria</taxon>
        <taxon>Halobacteriales</taxon>
        <taxon>Haloferacaceae</taxon>
        <taxon>Halobellus</taxon>
    </lineage>
</organism>
<dbReference type="Pfam" id="PF23928">
    <property type="entry name" value="DUF7266"/>
    <property type="match status" value="1"/>
</dbReference>
<dbReference type="InterPro" id="IPR055690">
    <property type="entry name" value="DUF7266"/>
</dbReference>
<proteinExistence type="predicted"/>
<keyword evidence="2" id="KW-1133">Transmembrane helix</keyword>
<feature type="region of interest" description="Disordered" evidence="1">
    <location>
        <begin position="1"/>
        <end position="21"/>
    </location>
</feature>
<keyword evidence="2" id="KW-0472">Membrane</keyword>
<feature type="region of interest" description="Disordered" evidence="1">
    <location>
        <begin position="170"/>
        <end position="192"/>
    </location>
</feature>
<comment type="caution">
    <text evidence="3">The sequence shown here is derived from an EMBL/GenBank/DDBJ whole genome shotgun (WGS) entry which is preliminary data.</text>
</comment>
<feature type="compositionally biased region" description="Low complexity" evidence="1">
    <location>
        <begin position="170"/>
        <end position="182"/>
    </location>
</feature>
<dbReference type="RefSeq" id="WP_185192770.1">
    <property type="nucleotide sequence ID" value="NZ_JACKXD010000003.1"/>
</dbReference>
<evidence type="ECO:0000313" key="3">
    <source>
        <dbReference type="EMBL" id="MBB6646388.1"/>
    </source>
</evidence>
<dbReference type="AlphaFoldDB" id="A0A7J9SI42"/>
<feature type="transmembrane region" description="Helical" evidence="2">
    <location>
        <begin position="32"/>
        <end position="54"/>
    </location>
</feature>
<evidence type="ECO:0000256" key="1">
    <source>
        <dbReference type="SAM" id="MobiDB-lite"/>
    </source>
</evidence>
<dbReference type="EMBL" id="JACKXD010000003">
    <property type="protein sequence ID" value="MBB6646388.1"/>
    <property type="molecule type" value="Genomic_DNA"/>
</dbReference>
<dbReference type="Proteomes" id="UP000546257">
    <property type="component" value="Unassembled WGS sequence"/>
</dbReference>